<evidence type="ECO:0000313" key="2">
    <source>
        <dbReference type="Proteomes" id="UP000753908"/>
    </source>
</evidence>
<dbReference type="EMBL" id="JAHHIF010000095">
    <property type="protein sequence ID" value="MBW4549372.1"/>
    <property type="molecule type" value="Genomic_DNA"/>
</dbReference>
<accession>A0A951UDX6</accession>
<proteinExistence type="predicted"/>
<dbReference type="AlphaFoldDB" id="A0A951UDX6"/>
<evidence type="ECO:0000313" key="1">
    <source>
        <dbReference type="EMBL" id="MBW4549372.1"/>
    </source>
</evidence>
<dbReference type="Gene3D" id="3.30.420.40">
    <property type="match status" value="1"/>
</dbReference>
<comment type="caution">
    <text evidence="1">The sequence shown here is derived from an EMBL/GenBank/DDBJ whole genome shotgun (WGS) entry which is preliminary data.</text>
</comment>
<reference evidence="1" key="2">
    <citation type="journal article" date="2022" name="Microbiol. Resour. Announc.">
        <title>Metagenome Sequencing to Explore Phylogenomics of Terrestrial Cyanobacteria.</title>
        <authorList>
            <person name="Ward R.D."/>
            <person name="Stajich J.E."/>
            <person name="Johansen J.R."/>
            <person name="Huntemann M."/>
            <person name="Clum A."/>
            <person name="Foster B."/>
            <person name="Foster B."/>
            <person name="Roux S."/>
            <person name="Palaniappan K."/>
            <person name="Varghese N."/>
            <person name="Mukherjee S."/>
            <person name="Reddy T.B.K."/>
            <person name="Daum C."/>
            <person name="Copeland A."/>
            <person name="Chen I.A."/>
            <person name="Ivanova N.N."/>
            <person name="Kyrpides N.C."/>
            <person name="Shapiro N."/>
            <person name="Eloe-Fadrosh E.A."/>
            <person name="Pietrasiak N."/>
        </authorList>
    </citation>
    <scope>NUCLEOTIDE SEQUENCE</scope>
    <source>
        <strain evidence="1">CPER-KK1</strain>
    </source>
</reference>
<name>A0A951UDX6_9CYAN</name>
<dbReference type="Proteomes" id="UP000753908">
    <property type="component" value="Unassembled WGS sequence"/>
</dbReference>
<evidence type="ECO:0008006" key="3">
    <source>
        <dbReference type="Google" id="ProtNLM"/>
    </source>
</evidence>
<organism evidence="1 2">
    <name type="scientific">Symplocastrum torsivum CPER-KK1</name>
    <dbReference type="NCBI Taxonomy" id="450513"/>
    <lineage>
        <taxon>Bacteria</taxon>
        <taxon>Bacillati</taxon>
        <taxon>Cyanobacteriota</taxon>
        <taxon>Cyanophyceae</taxon>
        <taxon>Oscillatoriophycideae</taxon>
        <taxon>Oscillatoriales</taxon>
        <taxon>Microcoleaceae</taxon>
        <taxon>Symplocastrum</taxon>
    </lineage>
</organism>
<dbReference type="CDD" id="cd10227">
    <property type="entry name" value="ASKHA_NBD_ParM-like"/>
    <property type="match status" value="1"/>
</dbReference>
<protein>
    <recommendedName>
        <fullName evidence="3">Actin-like protein N-terminal domain-containing protein</fullName>
    </recommendedName>
</protein>
<gene>
    <name evidence="1" type="ORF">KME25_33955</name>
</gene>
<dbReference type="InterPro" id="IPR043129">
    <property type="entry name" value="ATPase_NBD"/>
</dbReference>
<sequence length="332" mass="36445">MTTTLTQNVNQAPVMPVKRPIAALDAGNRSTQWISPQNIVKTIPSCIKMLEDWEEAQPDSRSILIEVLNNSSDITERFIIGEEAQRQKGVSAFTGNKCEMAKRLVYAALEPLPGTNTVIFDYLRVALPDARNTENVELVKALANTYYFRRNGEIIHASVREVEPVDETRPAYKFAIAKGLYKSLKHVNGVLDLGGGTGIGRLYSPSGNLMRQADVIVPGTFQLAKKIDSALMPATNQSQDLSQVMDAIADGSFQVGVSGANFAHLFEKCRDSWLEEIRATLRTAWGQYFNQVGEILIIGGSAPLANPIEESTKGRFKVAPNSQTITIMGMLL</sequence>
<dbReference type="SUPFAM" id="SSF53067">
    <property type="entry name" value="Actin-like ATPase domain"/>
    <property type="match status" value="1"/>
</dbReference>
<reference evidence="1" key="1">
    <citation type="submission" date="2021-05" db="EMBL/GenBank/DDBJ databases">
        <authorList>
            <person name="Pietrasiak N."/>
            <person name="Ward R."/>
            <person name="Stajich J.E."/>
            <person name="Kurbessoian T."/>
        </authorList>
    </citation>
    <scope>NUCLEOTIDE SEQUENCE</scope>
    <source>
        <strain evidence="1">CPER-KK1</strain>
    </source>
</reference>